<protein>
    <submittedName>
        <fullName evidence="3">Uncharacterized protein</fullName>
    </submittedName>
</protein>
<dbReference type="RefSeq" id="WP_079326756.1">
    <property type="nucleotide sequence ID" value="NZ_MXAP01000184.1"/>
</dbReference>
<gene>
    <name evidence="2" type="ORF">B5J93_13055</name>
    <name evidence="3" type="ORF">NCTC11012_01880</name>
</gene>
<organism evidence="3 5">
    <name type="scientific">Moraxella equi</name>
    <dbReference type="NCBI Taxonomy" id="60442"/>
    <lineage>
        <taxon>Bacteria</taxon>
        <taxon>Pseudomonadati</taxon>
        <taxon>Pseudomonadota</taxon>
        <taxon>Gammaproteobacteria</taxon>
        <taxon>Moraxellales</taxon>
        <taxon>Moraxellaceae</taxon>
        <taxon>Moraxella</taxon>
    </lineage>
</organism>
<name>A0A378QRT6_9GAMM</name>
<sequence length="94" mass="10743">MSDTYVVLTISIVATIVQAIFWRWVATLSSSQDENRLQISTLKSEVSDLRAEMYRNYQSKSDAHIDNQRILDSLSDLKADVKELGHKLDKKADK</sequence>
<keyword evidence="1" id="KW-1133">Transmembrane helix</keyword>
<feature type="transmembrane region" description="Helical" evidence="1">
    <location>
        <begin position="6"/>
        <end position="26"/>
    </location>
</feature>
<dbReference type="EMBL" id="MXAP01000184">
    <property type="protein sequence ID" value="OPH33248.1"/>
    <property type="molecule type" value="Genomic_DNA"/>
</dbReference>
<proteinExistence type="predicted"/>
<evidence type="ECO:0000313" key="5">
    <source>
        <dbReference type="Proteomes" id="UP000254618"/>
    </source>
</evidence>
<keyword evidence="1" id="KW-0812">Transmembrane</keyword>
<keyword evidence="1" id="KW-0472">Membrane</keyword>
<dbReference type="GeneID" id="77187676"/>
<evidence type="ECO:0000313" key="4">
    <source>
        <dbReference type="Proteomes" id="UP000190777"/>
    </source>
</evidence>
<dbReference type="AlphaFoldDB" id="A0A378QRT6"/>
<evidence type="ECO:0000313" key="3">
    <source>
        <dbReference type="EMBL" id="STZ03626.1"/>
    </source>
</evidence>
<dbReference type="EMBL" id="UGQF01000001">
    <property type="protein sequence ID" value="STZ03626.1"/>
    <property type="molecule type" value="Genomic_DNA"/>
</dbReference>
<keyword evidence="4" id="KW-1185">Reference proteome</keyword>
<dbReference type="Proteomes" id="UP000254618">
    <property type="component" value="Unassembled WGS sequence"/>
</dbReference>
<evidence type="ECO:0000313" key="2">
    <source>
        <dbReference type="EMBL" id="OPH33248.1"/>
    </source>
</evidence>
<accession>A0A378QRT6</accession>
<evidence type="ECO:0000256" key="1">
    <source>
        <dbReference type="SAM" id="Phobius"/>
    </source>
</evidence>
<reference evidence="3 5" key="2">
    <citation type="submission" date="2018-06" db="EMBL/GenBank/DDBJ databases">
        <authorList>
            <consortium name="Pathogen Informatics"/>
            <person name="Doyle S."/>
        </authorList>
    </citation>
    <scope>NUCLEOTIDE SEQUENCE [LARGE SCALE GENOMIC DNA]</scope>
    <source>
        <strain evidence="3 5">NCTC11012</strain>
    </source>
</reference>
<dbReference type="Proteomes" id="UP000190777">
    <property type="component" value="Unassembled WGS sequence"/>
</dbReference>
<reference evidence="2 4" key="1">
    <citation type="submission" date="2017-03" db="EMBL/GenBank/DDBJ databases">
        <title>Draft genome sequence of Moraxella equi CCUG 4950T type strain.</title>
        <authorList>
            <person name="Salva-Serra F."/>
            <person name="Engstrom-Jakobsson H."/>
            <person name="Thorell K."/>
            <person name="Jaen-Luchoro D."/>
            <person name="Gonzales-Siles L."/>
            <person name="Karlsson R."/>
            <person name="Yazdan S."/>
            <person name="Boulund F."/>
            <person name="Johnning A."/>
            <person name="Engstrand L."/>
            <person name="Kristiansson E."/>
            <person name="Moore E."/>
        </authorList>
    </citation>
    <scope>NUCLEOTIDE SEQUENCE [LARGE SCALE GENOMIC DNA]</scope>
    <source>
        <strain evidence="2 4">CCUG 4950</strain>
    </source>
</reference>